<proteinExistence type="predicted"/>
<comment type="caution">
    <text evidence="1">The sequence shown here is derived from an EMBL/GenBank/DDBJ whole genome shotgun (WGS) entry which is preliminary data.</text>
</comment>
<gene>
    <name evidence="1" type="ORF">J1N35_030613</name>
</gene>
<sequence>MSRLFYKFLISSNLCKYKEMELVQDYDVETIIALDCSPKNVKLVELFMEFRKPLLIGGLLYTGPHLQIHSLVIGIDVDDEEGLDNEGGFNHQGKDFSGHDIDKVSDDINEEGTCDDDIVYAFSLKNPAQSIVIQNYPPIYMLSIDPNATHAFEFLKYPDIIRSHRLLPDSESEELTIG</sequence>
<dbReference type="OrthoDB" id="10456117at2759"/>
<name>A0A9D3V015_9ROSI</name>
<dbReference type="Proteomes" id="UP000828251">
    <property type="component" value="Unassembled WGS sequence"/>
</dbReference>
<evidence type="ECO:0000313" key="1">
    <source>
        <dbReference type="EMBL" id="KAH1065626.1"/>
    </source>
</evidence>
<dbReference type="EMBL" id="JAIQCV010000009">
    <property type="protein sequence ID" value="KAH1065626.1"/>
    <property type="molecule type" value="Genomic_DNA"/>
</dbReference>
<protein>
    <submittedName>
        <fullName evidence="1">Uncharacterized protein</fullName>
    </submittedName>
</protein>
<dbReference type="AlphaFoldDB" id="A0A9D3V015"/>
<keyword evidence="2" id="KW-1185">Reference proteome</keyword>
<reference evidence="1 2" key="1">
    <citation type="journal article" date="2021" name="Plant Biotechnol. J.">
        <title>Multi-omics assisted identification of the key and species-specific regulatory components of drought-tolerant mechanisms in Gossypium stocksii.</title>
        <authorList>
            <person name="Yu D."/>
            <person name="Ke L."/>
            <person name="Zhang D."/>
            <person name="Wu Y."/>
            <person name="Sun Y."/>
            <person name="Mei J."/>
            <person name="Sun J."/>
            <person name="Sun Y."/>
        </authorList>
    </citation>
    <scope>NUCLEOTIDE SEQUENCE [LARGE SCALE GENOMIC DNA]</scope>
    <source>
        <strain evidence="2">cv. E1</strain>
        <tissue evidence="1">Leaf</tissue>
    </source>
</reference>
<evidence type="ECO:0000313" key="2">
    <source>
        <dbReference type="Proteomes" id="UP000828251"/>
    </source>
</evidence>
<accession>A0A9D3V015</accession>
<organism evidence="1 2">
    <name type="scientific">Gossypium stocksii</name>
    <dbReference type="NCBI Taxonomy" id="47602"/>
    <lineage>
        <taxon>Eukaryota</taxon>
        <taxon>Viridiplantae</taxon>
        <taxon>Streptophyta</taxon>
        <taxon>Embryophyta</taxon>
        <taxon>Tracheophyta</taxon>
        <taxon>Spermatophyta</taxon>
        <taxon>Magnoliopsida</taxon>
        <taxon>eudicotyledons</taxon>
        <taxon>Gunneridae</taxon>
        <taxon>Pentapetalae</taxon>
        <taxon>rosids</taxon>
        <taxon>malvids</taxon>
        <taxon>Malvales</taxon>
        <taxon>Malvaceae</taxon>
        <taxon>Malvoideae</taxon>
        <taxon>Gossypium</taxon>
    </lineage>
</organism>